<proteinExistence type="predicted"/>
<name>A0A0F8X457_9ZZZZ</name>
<protein>
    <submittedName>
        <fullName evidence="1">Uncharacterized protein</fullName>
    </submittedName>
</protein>
<gene>
    <name evidence="1" type="ORF">LCGC14_2991930</name>
</gene>
<organism evidence="1">
    <name type="scientific">marine sediment metagenome</name>
    <dbReference type="NCBI Taxonomy" id="412755"/>
    <lineage>
        <taxon>unclassified sequences</taxon>
        <taxon>metagenomes</taxon>
        <taxon>ecological metagenomes</taxon>
    </lineage>
</organism>
<dbReference type="EMBL" id="LAZR01061391">
    <property type="protein sequence ID" value="KKK63673.1"/>
    <property type="molecule type" value="Genomic_DNA"/>
</dbReference>
<sequence>MSADKIARRLDMVRESLADIPQFDLPEGFSFRWYRPGDEADWTRIHVLADKYIE</sequence>
<accession>A0A0F8X457</accession>
<feature type="non-terminal residue" evidence="1">
    <location>
        <position position="54"/>
    </location>
</feature>
<comment type="caution">
    <text evidence="1">The sequence shown here is derived from an EMBL/GenBank/DDBJ whole genome shotgun (WGS) entry which is preliminary data.</text>
</comment>
<dbReference type="AlphaFoldDB" id="A0A0F8X457"/>
<evidence type="ECO:0000313" key="1">
    <source>
        <dbReference type="EMBL" id="KKK63673.1"/>
    </source>
</evidence>
<reference evidence="1" key="1">
    <citation type="journal article" date="2015" name="Nature">
        <title>Complex archaea that bridge the gap between prokaryotes and eukaryotes.</title>
        <authorList>
            <person name="Spang A."/>
            <person name="Saw J.H."/>
            <person name="Jorgensen S.L."/>
            <person name="Zaremba-Niedzwiedzka K."/>
            <person name="Martijn J."/>
            <person name="Lind A.E."/>
            <person name="van Eijk R."/>
            <person name="Schleper C."/>
            <person name="Guy L."/>
            <person name="Ettema T.J."/>
        </authorList>
    </citation>
    <scope>NUCLEOTIDE SEQUENCE</scope>
</reference>